<feature type="binding site" evidence="11">
    <location>
        <position position="258"/>
    </location>
    <ligand>
        <name>Mg(2+)</name>
        <dbReference type="ChEBI" id="CHEBI:18420"/>
    </ligand>
</feature>
<comment type="similarity">
    <text evidence="10">Belongs to the ApbE family.</text>
</comment>
<feature type="binding site" evidence="11">
    <location>
        <position position="147"/>
    </location>
    <ligand>
        <name>Mg(2+)</name>
        <dbReference type="ChEBI" id="CHEBI:18420"/>
    </ligand>
</feature>
<evidence type="ECO:0000256" key="7">
    <source>
        <dbReference type="ARBA" id="ARBA00022842"/>
    </source>
</evidence>
<dbReference type="SUPFAM" id="SSF143631">
    <property type="entry name" value="ApbE-like"/>
    <property type="match status" value="1"/>
</dbReference>
<protein>
    <recommendedName>
        <fullName evidence="2 10">FAD:protein FMN transferase</fullName>
        <ecNumber evidence="1 10">2.7.1.180</ecNumber>
    </recommendedName>
    <alternativeName>
        <fullName evidence="8 10">Flavin transferase</fullName>
    </alternativeName>
</protein>
<evidence type="ECO:0000256" key="3">
    <source>
        <dbReference type="ARBA" id="ARBA00022630"/>
    </source>
</evidence>
<evidence type="ECO:0000313" key="12">
    <source>
        <dbReference type="EMBL" id="EST13330.1"/>
    </source>
</evidence>
<evidence type="ECO:0000256" key="9">
    <source>
        <dbReference type="ARBA" id="ARBA00048540"/>
    </source>
</evidence>
<proteinExistence type="inferred from homology"/>
<comment type="catalytic activity">
    <reaction evidence="9 10">
        <text>L-threonyl-[protein] + FAD = FMN-L-threonyl-[protein] + AMP + H(+)</text>
        <dbReference type="Rhea" id="RHEA:36847"/>
        <dbReference type="Rhea" id="RHEA-COMP:11060"/>
        <dbReference type="Rhea" id="RHEA-COMP:11061"/>
        <dbReference type="ChEBI" id="CHEBI:15378"/>
        <dbReference type="ChEBI" id="CHEBI:30013"/>
        <dbReference type="ChEBI" id="CHEBI:57692"/>
        <dbReference type="ChEBI" id="CHEBI:74257"/>
        <dbReference type="ChEBI" id="CHEBI:456215"/>
        <dbReference type="EC" id="2.7.1.180"/>
    </reaction>
</comment>
<dbReference type="RefSeq" id="WP_023508445.1">
    <property type="nucleotide sequence ID" value="NZ_AWTC01000001.1"/>
</dbReference>
<evidence type="ECO:0000256" key="6">
    <source>
        <dbReference type="ARBA" id="ARBA00022827"/>
    </source>
</evidence>
<evidence type="ECO:0000256" key="5">
    <source>
        <dbReference type="ARBA" id="ARBA00022723"/>
    </source>
</evidence>
<dbReference type="PIRSF" id="PIRSF006268">
    <property type="entry name" value="ApbE"/>
    <property type="match status" value="1"/>
</dbReference>
<organism evidence="12 13">
    <name type="scientific">Sporolactobacillus laevolacticus DSM 442</name>
    <dbReference type="NCBI Taxonomy" id="1395513"/>
    <lineage>
        <taxon>Bacteria</taxon>
        <taxon>Bacillati</taxon>
        <taxon>Bacillota</taxon>
        <taxon>Bacilli</taxon>
        <taxon>Bacillales</taxon>
        <taxon>Sporolactobacillaceae</taxon>
        <taxon>Sporolactobacillus</taxon>
    </lineage>
</organism>
<evidence type="ECO:0000313" key="13">
    <source>
        <dbReference type="Proteomes" id="UP000018296"/>
    </source>
</evidence>
<dbReference type="InterPro" id="IPR003374">
    <property type="entry name" value="ApbE-like_sf"/>
</dbReference>
<dbReference type="GO" id="GO:0016740">
    <property type="term" value="F:transferase activity"/>
    <property type="evidence" value="ECO:0007669"/>
    <property type="project" value="UniProtKB-UniRule"/>
</dbReference>
<dbReference type="EC" id="2.7.1.180" evidence="1 10"/>
<name>V6J0J0_9BACL</name>
<dbReference type="PANTHER" id="PTHR30040:SF2">
    <property type="entry name" value="FAD:PROTEIN FMN TRANSFERASE"/>
    <property type="match status" value="1"/>
</dbReference>
<reference evidence="12 13" key="1">
    <citation type="journal article" date="2013" name="Genome Announc.">
        <title>Genome Sequence of Sporolactobacillus laevolacticus DSM442, an Efficient Polymer-Grade D-Lactate Producer from Agricultural Waste Cottonseed as a Nitrogen Source.</title>
        <authorList>
            <person name="Wang H."/>
            <person name="Wang L."/>
            <person name="Ju J."/>
            <person name="Yu B."/>
            <person name="Ma Y."/>
        </authorList>
    </citation>
    <scope>NUCLEOTIDE SEQUENCE [LARGE SCALE GENOMIC DNA]</scope>
    <source>
        <strain evidence="12 13">DSM 442</strain>
    </source>
</reference>
<dbReference type="GO" id="GO:0046872">
    <property type="term" value="F:metal ion binding"/>
    <property type="evidence" value="ECO:0007669"/>
    <property type="project" value="UniProtKB-UniRule"/>
</dbReference>
<keyword evidence="3 10" id="KW-0285">Flavoprotein</keyword>
<keyword evidence="5 10" id="KW-0479">Metal-binding</keyword>
<dbReference type="PATRIC" id="fig|1395513.3.peg.121"/>
<dbReference type="Gene3D" id="3.10.520.10">
    <property type="entry name" value="ApbE-like domains"/>
    <property type="match status" value="1"/>
</dbReference>
<evidence type="ECO:0000256" key="1">
    <source>
        <dbReference type="ARBA" id="ARBA00011955"/>
    </source>
</evidence>
<dbReference type="Pfam" id="PF02424">
    <property type="entry name" value="ApbE"/>
    <property type="match status" value="1"/>
</dbReference>
<evidence type="ECO:0000256" key="10">
    <source>
        <dbReference type="PIRNR" id="PIRNR006268"/>
    </source>
</evidence>
<dbReference type="EMBL" id="AWTC01000001">
    <property type="protein sequence ID" value="EST13330.1"/>
    <property type="molecule type" value="Genomic_DNA"/>
</dbReference>
<dbReference type="eggNOG" id="COG1477">
    <property type="taxonomic scope" value="Bacteria"/>
</dbReference>
<evidence type="ECO:0000256" key="4">
    <source>
        <dbReference type="ARBA" id="ARBA00022679"/>
    </source>
</evidence>
<comment type="caution">
    <text evidence="12">The sequence shown here is derived from an EMBL/GenBank/DDBJ whole genome shotgun (WGS) entry which is preliminary data.</text>
</comment>
<dbReference type="PANTHER" id="PTHR30040">
    <property type="entry name" value="THIAMINE BIOSYNTHESIS LIPOPROTEIN APBE"/>
    <property type="match status" value="1"/>
</dbReference>
<keyword evidence="4 10" id="KW-0808">Transferase</keyword>
<dbReference type="Proteomes" id="UP000018296">
    <property type="component" value="Unassembled WGS sequence"/>
</dbReference>
<gene>
    <name evidence="12" type="ORF">P343_00600</name>
</gene>
<evidence type="ECO:0000256" key="8">
    <source>
        <dbReference type="ARBA" id="ARBA00031306"/>
    </source>
</evidence>
<evidence type="ECO:0000256" key="11">
    <source>
        <dbReference type="PIRSR" id="PIRSR006268-2"/>
    </source>
</evidence>
<dbReference type="InterPro" id="IPR024932">
    <property type="entry name" value="ApbE"/>
</dbReference>
<evidence type="ECO:0000256" key="2">
    <source>
        <dbReference type="ARBA" id="ARBA00016337"/>
    </source>
</evidence>
<dbReference type="STRING" id="1395513.P343_00600"/>
<comment type="cofactor">
    <cofactor evidence="11">
        <name>Mg(2+)</name>
        <dbReference type="ChEBI" id="CHEBI:18420"/>
    </cofactor>
    <cofactor evidence="11">
        <name>Mn(2+)</name>
        <dbReference type="ChEBI" id="CHEBI:29035"/>
    </cofactor>
    <text evidence="11">Magnesium. Can also use manganese.</text>
</comment>
<dbReference type="AlphaFoldDB" id="V6J0J0"/>
<keyword evidence="6 10" id="KW-0274">FAD</keyword>
<feature type="binding site" evidence="11">
    <location>
        <position position="262"/>
    </location>
    <ligand>
        <name>Mg(2+)</name>
        <dbReference type="ChEBI" id="CHEBI:18420"/>
    </ligand>
</feature>
<sequence length="306" mass="34473">MIDTRMFICMDTTVTIKVVSDQEEQIDDVIKEAVRNFYQIERICSRFDQDSELMHLCQRAGEMVSVSSILYQAIKFAVETAEETGGAFDPTIGRIMEQRGFNSNYLSGARMCSTFVETSNVSYKDISMIDEKMGIYLKKPMVIDLNAVVKGMAVDLAVKTMRDAGFNNFIINAGGDIYASGHNEQNEPWKIGIRNPSNRETWIGFVQLSDEAICTSGDYERPSTITPGENHLLNPLRHKSPRELSSCTVISPFTMLADAFSTAASVMGTDKGIKKMEEMQLDCLMLTHSSERYYTKNFKENVSWTE</sequence>
<keyword evidence="7 10" id="KW-0460">Magnesium</keyword>
<accession>V6J0J0</accession>
<keyword evidence="13" id="KW-1185">Reference proteome</keyword>